<name>A0ABT1UED0_9GAMM</name>
<dbReference type="Proteomes" id="UP001524569">
    <property type="component" value="Unassembled WGS sequence"/>
</dbReference>
<proteinExistence type="predicted"/>
<dbReference type="SUPFAM" id="SSF141571">
    <property type="entry name" value="Pentapeptide repeat-like"/>
    <property type="match status" value="1"/>
</dbReference>
<dbReference type="InterPro" id="IPR051082">
    <property type="entry name" value="Pentapeptide-BTB/POZ_domain"/>
</dbReference>
<evidence type="ECO:0000313" key="2">
    <source>
        <dbReference type="Proteomes" id="UP001524569"/>
    </source>
</evidence>
<organism evidence="1 2">
    <name type="scientific">Methylomonas aurea</name>
    <dbReference type="NCBI Taxonomy" id="2952224"/>
    <lineage>
        <taxon>Bacteria</taxon>
        <taxon>Pseudomonadati</taxon>
        <taxon>Pseudomonadota</taxon>
        <taxon>Gammaproteobacteria</taxon>
        <taxon>Methylococcales</taxon>
        <taxon>Methylococcaceae</taxon>
        <taxon>Methylomonas</taxon>
    </lineage>
</organism>
<accession>A0ABT1UED0</accession>
<sequence length="437" mass="50172">MTRSISTGVNQRYFVVICLMLFFPTVSFGRKCAYQNPDEFIKSRDLIFKGKVIDYQRFLLNIPIADDKTETLLNVLKEISTPEEFSKSYEKYFHDPSLLREGIENHVKYKMITSFKGPALEVINVTIRGRPAIGEEKMIFAGGNLIEGYSSGFCAGYPYYATQNDVNLEYQAALDQYRREREQFADQLNVSPRNVGLLRRQAGFFFRYRDLGEVEAAYRELAWHYPHDPSGFIGLANVALNRGVDVYQVDKRKNLFEQALKGYRDVLQYDSSNRAARHGETLALLYLERWPELMWDSRNRDFSDYQNYNGESIAFFAGNQLVGAKFRNAKLYGFDFSNADLRGADFSGAEIGNCNFSNAKLDGAVFRRANIQNNNRFAGATLRRANFDSATFKQVDFSYANLYRANFINAEDCYYYKSTWPAGFSRKTSGMKSCEGK</sequence>
<dbReference type="InterPro" id="IPR011990">
    <property type="entry name" value="TPR-like_helical_dom_sf"/>
</dbReference>
<keyword evidence="2" id="KW-1185">Reference proteome</keyword>
<evidence type="ECO:0000313" key="1">
    <source>
        <dbReference type="EMBL" id="MCQ8180592.1"/>
    </source>
</evidence>
<protein>
    <submittedName>
        <fullName evidence="1">Pentapeptide repeat-containing protein</fullName>
    </submittedName>
</protein>
<reference evidence="1 2" key="1">
    <citation type="submission" date="2022-07" db="EMBL/GenBank/DDBJ databases">
        <title>Methylomonas rivi sp. nov., Methylomonas rosea sp. nov., Methylomonas aureus sp. nov. and Methylomonas subterranea sp. nov., four novel methanotrophs isolated from a freshwater creek and the deep terrestrial subsurface.</title>
        <authorList>
            <person name="Abin C."/>
            <person name="Sankaranarayanan K."/>
            <person name="Garner C."/>
            <person name="Sindelar R."/>
            <person name="Kotary K."/>
            <person name="Garner R."/>
            <person name="Barclay S."/>
            <person name="Lawson P."/>
            <person name="Krumholz L."/>
        </authorList>
    </citation>
    <scope>NUCLEOTIDE SEQUENCE [LARGE SCALE GENOMIC DNA]</scope>
    <source>
        <strain evidence="1 2">SURF-1</strain>
    </source>
</reference>
<dbReference type="InterPro" id="IPR001646">
    <property type="entry name" value="5peptide_repeat"/>
</dbReference>
<dbReference type="RefSeq" id="WP_256609954.1">
    <property type="nucleotide sequence ID" value="NZ_JANIBM010000004.1"/>
</dbReference>
<dbReference type="PANTHER" id="PTHR14136:SF17">
    <property type="entry name" value="BTB_POZ DOMAIN-CONTAINING PROTEIN KCTD9"/>
    <property type="match status" value="1"/>
</dbReference>
<dbReference type="Pfam" id="PF00805">
    <property type="entry name" value="Pentapeptide"/>
    <property type="match status" value="2"/>
</dbReference>
<dbReference type="Gene3D" id="2.160.20.80">
    <property type="entry name" value="E3 ubiquitin-protein ligase SopA"/>
    <property type="match status" value="1"/>
</dbReference>
<comment type="caution">
    <text evidence="1">The sequence shown here is derived from an EMBL/GenBank/DDBJ whole genome shotgun (WGS) entry which is preliminary data.</text>
</comment>
<gene>
    <name evidence="1" type="ORF">NP603_05700</name>
</gene>
<dbReference type="SUPFAM" id="SSF48452">
    <property type="entry name" value="TPR-like"/>
    <property type="match status" value="1"/>
</dbReference>
<dbReference type="EMBL" id="JANIBM010000004">
    <property type="protein sequence ID" value="MCQ8180592.1"/>
    <property type="molecule type" value="Genomic_DNA"/>
</dbReference>
<dbReference type="PANTHER" id="PTHR14136">
    <property type="entry name" value="BTB_POZ DOMAIN-CONTAINING PROTEIN KCTD9"/>
    <property type="match status" value="1"/>
</dbReference>